<dbReference type="OrthoDB" id="4577825at2"/>
<name>A0A0J8TXC3_9MYCO</name>
<evidence type="ECO:0000313" key="2">
    <source>
        <dbReference type="EMBL" id="OBF12945.1"/>
    </source>
</evidence>
<dbReference type="GeneID" id="98803394"/>
<dbReference type="EMBL" id="LFOD01000060">
    <property type="protein sequence ID" value="KMV14043.1"/>
    <property type="molecule type" value="Genomic_DNA"/>
</dbReference>
<sequence>MQPYEAITLVERVLRDLIREVMAEGWRDDPAVRIDRLEDKLAAEMAKRRGTIASSDLIEYLEFHQLREIIGRDQNWARFEPILGKKKYFETYMDRLEGFRNPTMHGRQLYPFEQSLVVGIVGEITNQVTIWRSEQGPDLKYYPEIVSVTDSFGRQPRNGTPAELCVRPGDCITFKCIGSDPHGRLLRWDLRVKSRGGSMVTEDGRKGEEVTLSWTVHPNQIQEGADVWITLESDSQYHRHGEFDDRFHLAYHVLPPLDADLGSPGE</sequence>
<reference evidence="1 3" key="1">
    <citation type="submission" date="2015-06" db="EMBL/GenBank/DDBJ databases">
        <title>Genome sequence of Mycobacterium conceptionense strain MLE.</title>
        <authorList>
            <person name="Greninger A.L."/>
            <person name="Cunningham G."/>
            <person name="Chiu C.Y."/>
            <person name="Miller S."/>
        </authorList>
    </citation>
    <scope>NUCLEOTIDE SEQUENCE [LARGE SCALE GENOMIC DNA]</scope>
    <source>
        <strain evidence="1 3">MLE</strain>
    </source>
</reference>
<dbReference type="AlphaFoldDB" id="A0A0J8TXC3"/>
<dbReference type="Proteomes" id="UP000093779">
    <property type="component" value="Unassembled WGS sequence"/>
</dbReference>
<dbReference type="EMBL" id="LZHX01000097">
    <property type="protein sequence ID" value="OBF12945.1"/>
    <property type="molecule type" value="Genomic_DNA"/>
</dbReference>
<reference evidence="2 4" key="2">
    <citation type="submission" date="2016-06" db="EMBL/GenBank/DDBJ databases">
        <authorList>
            <person name="Kjaerup R.B."/>
            <person name="Dalgaard T.S."/>
            <person name="Juul-Madsen H.R."/>
        </authorList>
    </citation>
    <scope>NUCLEOTIDE SEQUENCE [LARGE SCALE GENOMIC DNA]</scope>
    <source>
        <strain evidence="2 4">ACS1953</strain>
    </source>
</reference>
<proteinExistence type="predicted"/>
<comment type="caution">
    <text evidence="1">The sequence shown here is derived from an EMBL/GenBank/DDBJ whole genome shotgun (WGS) entry which is preliminary data.</text>
</comment>
<evidence type="ECO:0000313" key="3">
    <source>
        <dbReference type="Proteomes" id="UP000037594"/>
    </source>
</evidence>
<evidence type="ECO:0000313" key="1">
    <source>
        <dbReference type="EMBL" id="KMV14043.1"/>
    </source>
</evidence>
<dbReference type="PATRIC" id="fig|451644.5.peg.6589"/>
<protein>
    <submittedName>
        <fullName evidence="1">Uncharacterized protein</fullName>
    </submittedName>
</protein>
<evidence type="ECO:0000313" key="4">
    <source>
        <dbReference type="Proteomes" id="UP000093779"/>
    </source>
</evidence>
<accession>A0A0J8TXC3</accession>
<dbReference type="Proteomes" id="UP000037594">
    <property type="component" value="Unassembled WGS sequence"/>
</dbReference>
<organism evidence="1 3">
    <name type="scientific">Mycolicibacterium conceptionense</name>
    <dbReference type="NCBI Taxonomy" id="451644"/>
    <lineage>
        <taxon>Bacteria</taxon>
        <taxon>Bacillati</taxon>
        <taxon>Actinomycetota</taxon>
        <taxon>Actinomycetes</taxon>
        <taxon>Mycobacteriales</taxon>
        <taxon>Mycobacteriaceae</taxon>
        <taxon>Mycolicibacterium</taxon>
    </lineage>
</organism>
<dbReference type="RefSeq" id="WP_019347193.1">
    <property type="nucleotide sequence ID" value="NZ_AGSZ01000505.1"/>
</dbReference>
<gene>
    <name evidence="2" type="ORF">A5726_28110</name>
    <name evidence="1" type="ORF">ACT17_32085</name>
</gene>